<evidence type="ECO:0000256" key="2">
    <source>
        <dbReference type="ARBA" id="ARBA00022630"/>
    </source>
</evidence>
<comment type="similarity">
    <text evidence="1">Belongs to the oxygen-dependent FAD-linked oxidoreductase family.</text>
</comment>
<dbReference type="SUPFAM" id="SSF56176">
    <property type="entry name" value="FAD-binding/transporter-associated domain-like"/>
    <property type="match status" value="1"/>
</dbReference>
<dbReference type="RefSeq" id="XP_046117019.1">
    <property type="nucleotide sequence ID" value="XM_046257934.1"/>
</dbReference>
<keyword evidence="2" id="KW-0285">Flavoprotein</keyword>
<dbReference type="InterPro" id="IPR016169">
    <property type="entry name" value="FAD-bd_PCMH_sub2"/>
</dbReference>
<dbReference type="Pfam" id="PF01565">
    <property type="entry name" value="FAD_binding_4"/>
    <property type="match status" value="1"/>
</dbReference>
<dbReference type="InterPro" id="IPR006094">
    <property type="entry name" value="Oxid_FAD_bind_N"/>
</dbReference>
<evidence type="ECO:0000256" key="3">
    <source>
        <dbReference type="ARBA" id="ARBA00022827"/>
    </source>
</evidence>
<dbReference type="Proteomes" id="UP000887229">
    <property type="component" value="Unassembled WGS sequence"/>
</dbReference>
<evidence type="ECO:0000259" key="6">
    <source>
        <dbReference type="PROSITE" id="PS51387"/>
    </source>
</evidence>
<reference evidence="7" key="1">
    <citation type="journal article" date="2021" name="IMA Fungus">
        <title>Genomic characterization of three marine fungi, including Emericellopsis atlantica sp. nov. with signatures of a generalist lifestyle and marine biomass degradation.</title>
        <authorList>
            <person name="Hagestad O.C."/>
            <person name="Hou L."/>
            <person name="Andersen J.H."/>
            <person name="Hansen E.H."/>
            <person name="Altermark B."/>
            <person name="Li C."/>
            <person name="Kuhnert E."/>
            <person name="Cox R.J."/>
            <person name="Crous P.W."/>
            <person name="Spatafora J.W."/>
            <person name="Lail K."/>
            <person name="Amirebrahimi M."/>
            <person name="Lipzen A."/>
            <person name="Pangilinan J."/>
            <person name="Andreopoulos W."/>
            <person name="Hayes R.D."/>
            <person name="Ng V."/>
            <person name="Grigoriev I.V."/>
            <person name="Jackson S.A."/>
            <person name="Sutton T.D.S."/>
            <person name="Dobson A.D.W."/>
            <person name="Rama T."/>
        </authorList>
    </citation>
    <scope>NUCLEOTIDE SEQUENCE</scope>
    <source>
        <strain evidence="7">TS7</strain>
    </source>
</reference>
<evidence type="ECO:0000256" key="4">
    <source>
        <dbReference type="ARBA" id="ARBA00023002"/>
    </source>
</evidence>
<evidence type="ECO:0000313" key="7">
    <source>
        <dbReference type="EMBL" id="KAG9253095.1"/>
    </source>
</evidence>
<sequence>MVACTTNITAALYALGGLFTQVNASWDGCDALRLTNSAKTFVPGQPVYDYEVENFWSNHQIMAPACVFRPTSAEDVAAALLVNEVTSTEFAVRGGGHMGIRGANSIDGGPLLVMSNLTTLELADDHKTVWVGPGLDWGEVYSYLGQFGLGTTGGRLSPVGVPGLLLGGGISFHGNQHGWAADNVVEYEIVLYTGQVVKVTKDVRADLFWALKGGSNNFGIVTGFRLKTFPSGDVYAGVYSVTDIPALLEAIANYSAFNTDPLSHMVPQVVAVDEQTTVGAVILYYDSNEDAEPECFRPFWDLPNVGNTFSKTTLSRFADETGQLVVPGINDMFIAGTTVGKTYDSLLKGIQVSWEAFEAELPKLFAILPAADRQLISMDWQPLGDLWLAGSQKANPAGNALGFEPEEKGTYLAWAEVVEWRGEEHSEAVYDWIKTTTWKIGNATQEAGVYDAFHYMGDAAGFQEIYDGYGAANKHKLLSVSRKYDPLRLLQRLWPGGFKLGL</sequence>
<keyword evidence="5" id="KW-0732">Signal</keyword>
<evidence type="ECO:0000313" key="8">
    <source>
        <dbReference type="Proteomes" id="UP000887229"/>
    </source>
</evidence>
<dbReference type="InterPro" id="IPR050416">
    <property type="entry name" value="FAD-linked_Oxidoreductase"/>
</dbReference>
<dbReference type="AlphaFoldDB" id="A0A9P8CNI3"/>
<accession>A0A9P8CNI3</accession>
<feature type="domain" description="FAD-binding PCMH-type" evidence="6">
    <location>
        <begin position="60"/>
        <end position="231"/>
    </location>
</feature>
<keyword evidence="8" id="KW-1185">Reference proteome</keyword>
<keyword evidence="4" id="KW-0560">Oxidoreductase</keyword>
<comment type="caution">
    <text evidence="7">The sequence shown here is derived from an EMBL/GenBank/DDBJ whole genome shotgun (WGS) entry which is preliminary data.</text>
</comment>
<proteinExistence type="inferred from homology"/>
<keyword evidence="3" id="KW-0274">FAD</keyword>
<dbReference type="GeneID" id="70288837"/>
<dbReference type="InterPro" id="IPR036318">
    <property type="entry name" value="FAD-bd_PCMH-like_sf"/>
</dbReference>
<evidence type="ECO:0000256" key="1">
    <source>
        <dbReference type="ARBA" id="ARBA00005466"/>
    </source>
</evidence>
<organism evidence="7 8">
    <name type="scientific">Emericellopsis atlantica</name>
    <dbReference type="NCBI Taxonomy" id="2614577"/>
    <lineage>
        <taxon>Eukaryota</taxon>
        <taxon>Fungi</taxon>
        <taxon>Dikarya</taxon>
        <taxon>Ascomycota</taxon>
        <taxon>Pezizomycotina</taxon>
        <taxon>Sordariomycetes</taxon>
        <taxon>Hypocreomycetidae</taxon>
        <taxon>Hypocreales</taxon>
        <taxon>Bionectriaceae</taxon>
        <taxon>Emericellopsis</taxon>
    </lineage>
</organism>
<feature type="chain" id="PRO_5040513271" description="FAD-binding PCMH-type domain-containing protein" evidence="5">
    <location>
        <begin position="25"/>
        <end position="502"/>
    </location>
</feature>
<evidence type="ECO:0000256" key="5">
    <source>
        <dbReference type="SAM" id="SignalP"/>
    </source>
</evidence>
<dbReference type="PANTHER" id="PTHR42973">
    <property type="entry name" value="BINDING OXIDOREDUCTASE, PUTATIVE (AFU_ORTHOLOGUE AFUA_1G17690)-RELATED"/>
    <property type="match status" value="1"/>
</dbReference>
<dbReference type="PROSITE" id="PS51387">
    <property type="entry name" value="FAD_PCMH"/>
    <property type="match status" value="1"/>
</dbReference>
<protein>
    <recommendedName>
        <fullName evidence="6">FAD-binding PCMH-type domain-containing protein</fullName>
    </recommendedName>
</protein>
<dbReference type="PANTHER" id="PTHR42973:SF53">
    <property type="entry name" value="FAD-BINDING PCMH-TYPE DOMAIN-CONTAINING PROTEIN-RELATED"/>
    <property type="match status" value="1"/>
</dbReference>
<name>A0A9P8CNI3_9HYPO</name>
<feature type="signal peptide" evidence="5">
    <location>
        <begin position="1"/>
        <end position="24"/>
    </location>
</feature>
<dbReference type="Gene3D" id="3.30.465.10">
    <property type="match status" value="1"/>
</dbReference>
<dbReference type="GO" id="GO:0016491">
    <property type="term" value="F:oxidoreductase activity"/>
    <property type="evidence" value="ECO:0007669"/>
    <property type="project" value="UniProtKB-KW"/>
</dbReference>
<gene>
    <name evidence="7" type="ORF">F5Z01DRAFT_174258</name>
</gene>
<dbReference type="EMBL" id="MU251259">
    <property type="protein sequence ID" value="KAG9253095.1"/>
    <property type="molecule type" value="Genomic_DNA"/>
</dbReference>
<dbReference type="InterPro" id="IPR016166">
    <property type="entry name" value="FAD-bd_PCMH"/>
</dbReference>
<dbReference type="GO" id="GO:0071949">
    <property type="term" value="F:FAD binding"/>
    <property type="evidence" value="ECO:0007669"/>
    <property type="project" value="InterPro"/>
</dbReference>
<dbReference type="OrthoDB" id="2151789at2759"/>